<dbReference type="PANTHER" id="PTHR43343:SF3">
    <property type="entry name" value="PROTEASE DO-LIKE 8, CHLOROPLASTIC"/>
    <property type="match status" value="1"/>
</dbReference>
<dbReference type="EMBL" id="BMNC01000019">
    <property type="protein sequence ID" value="GGN23406.1"/>
    <property type="molecule type" value="Genomic_DNA"/>
</dbReference>
<accession>A0ABQ2INR0</accession>
<evidence type="ECO:0000256" key="2">
    <source>
        <dbReference type="ARBA" id="ARBA00022801"/>
    </source>
</evidence>
<dbReference type="InterPro" id="IPR009003">
    <property type="entry name" value="Peptidase_S1_PA"/>
</dbReference>
<dbReference type="SUPFAM" id="SSF50494">
    <property type="entry name" value="Trypsin-like serine proteases"/>
    <property type="match status" value="1"/>
</dbReference>
<gene>
    <name evidence="5" type="ORF">GCM10011609_76220</name>
</gene>
<keyword evidence="4" id="KW-0812">Transmembrane</keyword>
<name>A0ABQ2INR0_9PSEU</name>
<dbReference type="Gene3D" id="2.40.10.120">
    <property type="match status" value="1"/>
</dbReference>
<keyword evidence="4" id="KW-1133">Transmembrane helix</keyword>
<dbReference type="Pfam" id="PF13365">
    <property type="entry name" value="Trypsin_2"/>
    <property type="match status" value="1"/>
</dbReference>
<feature type="compositionally biased region" description="Basic and acidic residues" evidence="3">
    <location>
        <begin position="318"/>
        <end position="329"/>
    </location>
</feature>
<evidence type="ECO:0000256" key="3">
    <source>
        <dbReference type="SAM" id="MobiDB-lite"/>
    </source>
</evidence>
<feature type="transmembrane region" description="Helical" evidence="4">
    <location>
        <begin position="246"/>
        <end position="266"/>
    </location>
</feature>
<feature type="transmembrane region" description="Helical" evidence="4">
    <location>
        <begin position="107"/>
        <end position="128"/>
    </location>
</feature>
<sequence length="520" mass="55042">MNDGRSTESKIFWVLRVAVAAEFIGHGAFGVMGKDGWLPYYAVFGIEDSLARNLMPITGLIDIALGVLVLLRPTRLPLAFMGMWGLFTAALRPLAGEGVWEFLERAYNFGVPLGLLLLAGLGSSWSSWLGRIRQIPRLDPARARRFGWGFRLVISIYLIGHGGLGVFSDKPSLIRGYDSVGLTNLVADSRTLNLTVGLFEIGVGLLVLVYPAFWLSVFVVIWKLVTELLFVTMGARGAWFEVIERGGAYAAPVVLILLMSIIRGTAGSGGANSVVRGFLRSVRRRMSTLRMFAVVVGVMAVTACATPAPPTGTLTSEAARDSTGSREADRELPVDEVLLSVVSIEAQHSNGDVIGTGFRVAIPGIVVTNAHIVRDAAEVTVVIPDGTRRTGQVLGKAVELDIGVVRVDDGGLPPLHSGSGLAGLRVGDQVFAVGSSGPNTLATATVTALAHEIRVGSESPQAALRTDTALDPRLTGGPLLNRRGEVVGVTTVVADDDSGDGFAIPVTDARAAVFRIVGDR</sequence>
<feature type="transmembrane region" description="Helical" evidence="4">
    <location>
        <begin position="78"/>
        <end position="95"/>
    </location>
</feature>
<dbReference type="InterPro" id="IPR001940">
    <property type="entry name" value="Peptidase_S1C"/>
</dbReference>
<proteinExistence type="predicted"/>
<protein>
    <recommendedName>
        <fullName evidence="7">Trypsin-like peptidase domain-containing protein</fullName>
    </recommendedName>
</protein>
<feature type="transmembrane region" description="Helical" evidence="4">
    <location>
        <begin position="287"/>
        <end position="308"/>
    </location>
</feature>
<evidence type="ECO:0008006" key="7">
    <source>
        <dbReference type="Google" id="ProtNLM"/>
    </source>
</evidence>
<dbReference type="PRINTS" id="PR00834">
    <property type="entry name" value="PROTEASES2C"/>
</dbReference>
<evidence type="ECO:0000256" key="1">
    <source>
        <dbReference type="ARBA" id="ARBA00022670"/>
    </source>
</evidence>
<keyword evidence="1" id="KW-0645">Protease</keyword>
<reference evidence="6" key="1">
    <citation type="journal article" date="2019" name="Int. J. Syst. Evol. Microbiol.">
        <title>The Global Catalogue of Microorganisms (GCM) 10K type strain sequencing project: providing services to taxonomists for standard genome sequencing and annotation.</title>
        <authorList>
            <consortium name="The Broad Institute Genomics Platform"/>
            <consortium name="The Broad Institute Genome Sequencing Center for Infectious Disease"/>
            <person name="Wu L."/>
            <person name="Ma J."/>
        </authorList>
    </citation>
    <scope>NUCLEOTIDE SEQUENCE [LARGE SCALE GENOMIC DNA]</scope>
    <source>
        <strain evidence="6">CGMCC 4.7319</strain>
    </source>
</reference>
<organism evidence="5 6">
    <name type="scientific">Lentzea pudingi</name>
    <dbReference type="NCBI Taxonomy" id="1789439"/>
    <lineage>
        <taxon>Bacteria</taxon>
        <taxon>Bacillati</taxon>
        <taxon>Actinomycetota</taxon>
        <taxon>Actinomycetes</taxon>
        <taxon>Pseudonocardiales</taxon>
        <taxon>Pseudonocardiaceae</taxon>
        <taxon>Lentzea</taxon>
    </lineage>
</organism>
<feature type="region of interest" description="Disordered" evidence="3">
    <location>
        <begin position="310"/>
        <end position="329"/>
    </location>
</feature>
<keyword evidence="4" id="KW-0472">Membrane</keyword>
<evidence type="ECO:0000313" key="5">
    <source>
        <dbReference type="EMBL" id="GGN23406.1"/>
    </source>
</evidence>
<feature type="transmembrane region" description="Helical" evidence="4">
    <location>
        <begin position="148"/>
        <end position="167"/>
    </location>
</feature>
<dbReference type="PANTHER" id="PTHR43343">
    <property type="entry name" value="PEPTIDASE S12"/>
    <property type="match status" value="1"/>
</dbReference>
<keyword evidence="6" id="KW-1185">Reference proteome</keyword>
<feature type="transmembrane region" description="Helical" evidence="4">
    <location>
        <begin position="192"/>
        <end position="213"/>
    </location>
</feature>
<keyword evidence="2" id="KW-0378">Hydrolase</keyword>
<evidence type="ECO:0000256" key="4">
    <source>
        <dbReference type="SAM" id="Phobius"/>
    </source>
</evidence>
<comment type="caution">
    <text evidence="5">The sequence shown here is derived from an EMBL/GenBank/DDBJ whole genome shotgun (WGS) entry which is preliminary data.</text>
</comment>
<feature type="transmembrane region" description="Helical" evidence="4">
    <location>
        <begin position="220"/>
        <end position="240"/>
    </location>
</feature>
<dbReference type="Proteomes" id="UP000597656">
    <property type="component" value="Unassembled WGS sequence"/>
</dbReference>
<feature type="transmembrane region" description="Helical" evidence="4">
    <location>
        <begin position="53"/>
        <end position="71"/>
    </location>
</feature>
<evidence type="ECO:0000313" key="6">
    <source>
        <dbReference type="Proteomes" id="UP000597656"/>
    </source>
</evidence>
<dbReference type="InterPro" id="IPR051201">
    <property type="entry name" value="Chloro_Bact_Ser_Proteases"/>
</dbReference>
<feature type="transmembrane region" description="Helical" evidence="4">
    <location>
        <begin position="12"/>
        <end position="33"/>
    </location>
</feature>